<dbReference type="RefSeq" id="WP_133579416.1">
    <property type="nucleotide sequence ID" value="NZ_SNYJ01000003.1"/>
</dbReference>
<dbReference type="NCBIfam" id="TIGR02889">
    <property type="entry name" value="spore_YpeB"/>
    <property type="match status" value="1"/>
</dbReference>
<dbReference type="Pfam" id="PF20769">
    <property type="entry name" value="YPEB_N"/>
    <property type="match status" value="1"/>
</dbReference>
<dbReference type="InterPro" id="IPR014239">
    <property type="entry name" value="YpeB_PepSY1-2"/>
</dbReference>
<protein>
    <submittedName>
        <fullName evidence="4">Spore germination protein</fullName>
    </submittedName>
</protein>
<proteinExistence type="predicted"/>
<evidence type="ECO:0000313" key="5">
    <source>
        <dbReference type="Proteomes" id="UP000295632"/>
    </source>
</evidence>
<gene>
    <name evidence="4" type="ORF">EV213_103128</name>
</gene>
<dbReference type="EMBL" id="SNYJ01000003">
    <property type="protein sequence ID" value="TDQ41550.1"/>
    <property type="molecule type" value="Genomic_DNA"/>
</dbReference>
<reference evidence="4 5" key="1">
    <citation type="submission" date="2019-03" db="EMBL/GenBank/DDBJ databases">
        <title>Genomic Encyclopedia of Type Strains, Phase IV (KMG-IV): sequencing the most valuable type-strain genomes for metagenomic binning, comparative biology and taxonomic classification.</title>
        <authorList>
            <person name="Goeker M."/>
        </authorList>
    </citation>
    <scope>NUCLEOTIDE SEQUENCE [LARGE SCALE GENOMIC DNA]</scope>
    <source>
        <strain evidence="4 5">DSM 28697</strain>
    </source>
</reference>
<organism evidence="4 5">
    <name type="scientific">Aureibacillus halotolerans</name>
    <dbReference type="NCBI Taxonomy" id="1508390"/>
    <lineage>
        <taxon>Bacteria</taxon>
        <taxon>Bacillati</taxon>
        <taxon>Bacillota</taxon>
        <taxon>Bacilli</taxon>
        <taxon>Bacillales</taxon>
        <taxon>Bacillaceae</taxon>
        <taxon>Aureibacillus</taxon>
    </lineage>
</organism>
<feature type="domain" description="PepSY" evidence="1">
    <location>
        <begin position="379"/>
        <end position="434"/>
    </location>
</feature>
<name>A0A4R6U4Y4_9BACI</name>
<evidence type="ECO:0000259" key="1">
    <source>
        <dbReference type="Pfam" id="PF03413"/>
    </source>
</evidence>
<dbReference type="AlphaFoldDB" id="A0A4R6U4Y4"/>
<accession>A0A4R6U4Y4</accession>
<dbReference type="Pfam" id="PF14620">
    <property type="entry name" value="YPEB_PepSY1-2"/>
    <property type="match status" value="1"/>
</dbReference>
<dbReference type="OrthoDB" id="2372097at2"/>
<dbReference type="Pfam" id="PF03413">
    <property type="entry name" value="PepSY"/>
    <property type="match status" value="1"/>
</dbReference>
<dbReference type="Proteomes" id="UP000295632">
    <property type="component" value="Unassembled WGS sequence"/>
</dbReference>
<feature type="domain" description="Sporulation protein YpeB PepSY1 and PepSY2" evidence="2">
    <location>
        <begin position="180"/>
        <end position="365"/>
    </location>
</feature>
<evidence type="ECO:0000313" key="4">
    <source>
        <dbReference type="EMBL" id="TDQ41550.1"/>
    </source>
</evidence>
<evidence type="ECO:0000259" key="3">
    <source>
        <dbReference type="Pfam" id="PF20769"/>
    </source>
</evidence>
<dbReference type="InterPro" id="IPR025711">
    <property type="entry name" value="PepSY"/>
</dbReference>
<dbReference type="GO" id="GO:0009847">
    <property type="term" value="P:spore germination"/>
    <property type="evidence" value="ECO:0007669"/>
    <property type="project" value="InterPro"/>
</dbReference>
<keyword evidence="5" id="KW-1185">Reference proteome</keyword>
<sequence length="452" mass="50872">MVRNVIIAVLALGVLGAGYWGYQEQQQKEAVMIHAENNYQRAFHDLVYRVGYLKDKVGTSLGMSSSKQMTKALADVWKVSSEAQGDVGQLPLTLMPFNKTEEFLSNIGEFSYRTSVRNLDQNPLDEKELATLQNLYEKADEINTELKNVQHKVIHDKLKWMDVQMALASSKEPMDNTIVDGFKTVEDNSKKYNANTDFGTDVQRLNDHRNAKHTFSGQPISQKQAVQEMKRFFELSGPWDAKVSKNGGGADYDFYSVTLSNDNHTYSGDISKNGGVPIWLLNRRDVAETKLSLNEAAEKAASFLNAHGYKNVVLNESMQFDNVAMFTFVKTVGEDIRYLPASIRMKIALDNNDILGFDARQYIVENPSDASKLNTTPTLTQEEVTAQLTKALDVQQVTTVFIENDLGEDVLCYEILALKKDETYKIYINAENGDEEQVEKLESAEAVYTDEV</sequence>
<dbReference type="InterPro" id="IPR048402">
    <property type="entry name" value="YpeB_N"/>
</dbReference>
<comment type="caution">
    <text evidence="4">The sequence shown here is derived from an EMBL/GenBank/DDBJ whole genome shotgun (WGS) entry which is preliminary data.</text>
</comment>
<evidence type="ECO:0000259" key="2">
    <source>
        <dbReference type="Pfam" id="PF14620"/>
    </source>
</evidence>
<feature type="domain" description="Sporulation protein YpeB N-terminal" evidence="3">
    <location>
        <begin position="27"/>
        <end position="162"/>
    </location>
</feature>